<feature type="compositionally biased region" description="Polar residues" evidence="1">
    <location>
        <begin position="305"/>
        <end position="316"/>
    </location>
</feature>
<proteinExistence type="predicted"/>
<dbReference type="AlphaFoldDB" id="A0AB34KYF7"/>
<dbReference type="Proteomes" id="UP000803884">
    <property type="component" value="Unassembled WGS sequence"/>
</dbReference>
<dbReference type="RefSeq" id="XP_069231513.1">
    <property type="nucleotide sequence ID" value="XM_069371524.1"/>
</dbReference>
<feature type="compositionally biased region" description="Low complexity" evidence="1">
    <location>
        <begin position="1"/>
        <end position="13"/>
    </location>
</feature>
<dbReference type="EMBL" id="JAAQHG020000007">
    <property type="protein sequence ID" value="KAL1588408.1"/>
    <property type="molecule type" value="Genomic_DNA"/>
</dbReference>
<dbReference type="PANTHER" id="PTHR42053">
    <property type="match status" value="1"/>
</dbReference>
<protein>
    <submittedName>
        <fullName evidence="2">Uncharacterized protein</fullName>
    </submittedName>
</protein>
<dbReference type="PANTHER" id="PTHR42053:SF1">
    <property type="match status" value="1"/>
</dbReference>
<sequence length="316" mass="33226">MASATATATMAAAGFDKRSSSSTASSLQTPGSGTFPSEMRSPLVASPGLLKKDEALKTPITPPSAYLDFLKNMSPALMSPLPTGTSTHFKFPDKASGKITELGADRPIHSPATSQPTLSRNTSYDSNNSASTTSTDTTTSRSSASTNTRPKSQSPRITIPPSPFAMPAPRSSRTPRRLQIPQSPFTPALNSAASVQSPYSGTPLSAAPWSATYSPRDADPDANGKPGKVSVRQVVTRTVTYCRTPLEPAPRGKRRKLDAPAAEQVAAARKSAEPEEALSRKSSQEAVPKQDEVDVKREADEEPASDSTTSPPQADA</sequence>
<organism evidence="2 3">
    <name type="scientific">Cladosporium halotolerans</name>
    <dbReference type="NCBI Taxonomy" id="1052096"/>
    <lineage>
        <taxon>Eukaryota</taxon>
        <taxon>Fungi</taxon>
        <taxon>Dikarya</taxon>
        <taxon>Ascomycota</taxon>
        <taxon>Pezizomycotina</taxon>
        <taxon>Dothideomycetes</taxon>
        <taxon>Dothideomycetidae</taxon>
        <taxon>Cladosporiales</taxon>
        <taxon>Cladosporiaceae</taxon>
        <taxon>Cladosporium</taxon>
    </lineage>
</organism>
<name>A0AB34KYF7_9PEZI</name>
<feature type="compositionally biased region" description="Low complexity" evidence="1">
    <location>
        <begin position="121"/>
        <end position="149"/>
    </location>
</feature>
<feature type="compositionally biased region" description="Polar residues" evidence="1">
    <location>
        <begin position="111"/>
        <end position="120"/>
    </location>
</feature>
<comment type="caution">
    <text evidence="2">The sequence shown here is derived from an EMBL/GenBank/DDBJ whole genome shotgun (WGS) entry which is preliminary data.</text>
</comment>
<feature type="region of interest" description="Disordered" evidence="1">
    <location>
        <begin position="1"/>
        <end position="56"/>
    </location>
</feature>
<evidence type="ECO:0000313" key="2">
    <source>
        <dbReference type="EMBL" id="KAL1588408.1"/>
    </source>
</evidence>
<reference evidence="2 3" key="1">
    <citation type="journal article" date="2020" name="Microbiol. Resour. Announc.">
        <title>Draft Genome Sequence of a Cladosporium Species Isolated from the Mesophotic Ascidian Didemnum maculosum.</title>
        <authorList>
            <person name="Gioti A."/>
            <person name="Siaperas R."/>
            <person name="Nikolaivits E."/>
            <person name="Le Goff G."/>
            <person name="Ouazzani J."/>
            <person name="Kotoulas G."/>
            <person name="Topakas E."/>
        </authorList>
    </citation>
    <scope>NUCLEOTIDE SEQUENCE [LARGE SCALE GENOMIC DNA]</scope>
    <source>
        <strain evidence="2 3">TM138-S3</strain>
    </source>
</reference>
<evidence type="ECO:0000313" key="3">
    <source>
        <dbReference type="Proteomes" id="UP000803884"/>
    </source>
</evidence>
<feature type="compositionally biased region" description="Low complexity" evidence="1">
    <location>
        <begin position="229"/>
        <end position="244"/>
    </location>
</feature>
<keyword evidence="3" id="KW-1185">Reference proteome</keyword>
<feature type="compositionally biased region" description="Basic and acidic residues" evidence="1">
    <location>
        <begin position="270"/>
        <end position="299"/>
    </location>
</feature>
<evidence type="ECO:0000256" key="1">
    <source>
        <dbReference type="SAM" id="MobiDB-lite"/>
    </source>
</evidence>
<dbReference type="GeneID" id="96004362"/>
<accession>A0AB34KYF7</accession>
<feature type="region of interest" description="Disordered" evidence="1">
    <location>
        <begin position="75"/>
        <end position="316"/>
    </location>
</feature>
<feature type="compositionally biased region" description="Polar residues" evidence="1">
    <location>
        <begin position="180"/>
        <end position="203"/>
    </location>
</feature>
<gene>
    <name evidence="2" type="ORF">WHR41_02918</name>
</gene>